<dbReference type="EMBL" id="JAODUP010000003">
    <property type="protein sequence ID" value="KAK2170333.1"/>
    <property type="molecule type" value="Genomic_DNA"/>
</dbReference>
<reference evidence="1" key="1">
    <citation type="journal article" date="2023" name="Mol. Biol. Evol.">
        <title>Third-Generation Sequencing Reveals the Adaptive Role of the Epigenome in Three Deep-Sea Polychaetes.</title>
        <authorList>
            <person name="Perez M."/>
            <person name="Aroh O."/>
            <person name="Sun Y."/>
            <person name="Lan Y."/>
            <person name="Juniper S.K."/>
            <person name="Young C.R."/>
            <person name="Angers B."/>
            <person name="Qian P.Y."/>
        </authorList>
    </citation>
    <scope>NUCLEOTIDE SEQUENCE</scope>
    <source>
        <strain evidence="1">P08H-3</strain>
    </source>
</reference>
<evidence type="ECO:0000313" key="1">
    <source>
        <dbReference type="EMBL" id="KAK2170333.1"/>
    </source>
</evidence>
<dbReference type="Proteomes" id="UP001208570">
    <property type="component" value="Unassembled WGS sequence"/>
</dbReference>
<protein>
    <submittedName>
        <fullName evidence="1">Uncharacterized protein</fullName>
    </submittedName>
</protein>
<keyword evidence="2" id="KW-1185">Reference proteome</keyword>
<dbReference type="AlphaFoldDB" id="A0AAD9NJ07"/>
<sequence>MEKRINDDDSDDCNGGCDQVTALNGEQCVCTVRDEDGEGLISEFEPEHQPSGELSIVTCSTDVLETGHITLRNQNSSDVAQSDDESEEELLVTECKKKDEDDEDVHVQPDKNEVQNALRTLSAKLEDLSTCNDLITKHGAALQRALSVLEQLDSSTDISQKVKAVNERATLFRITSNAMINVSLTEMSFKLVCVYAVLSIGICQSEFILQAISSTLH</sequence>
<gene>
    <name evidence="1" type="ORF">LSH36_3g14000</name>
</gene>
<organism evidence="1 2">
    <name type="scientific">Paralvinella palmiformis</name>
    <dbReference type="NCBI Taxonomy" id="53620"/>
    <lineage>
        <taxon>Eukaryota</taxon>
        <taxon>Metazoa</taxon>
        <taxon>Spiralia</taxon>
        <taxon>Lophotrochozoa</taxon>
        <taxon>Annelida</taxon>
        <taxon>Polychaeta</taxon>
        <taxon>Sedentaria</taxon>
        <taxon>Canalipalpata</taxon>
        <taxon>Terebellida</taxon>
        <taxon>Terebelliformia</taxon>
        <taxon>Alvinellidae</taxon>
        <taxon>Paralvinella</taxon>
    </lineage>
</organism>
<accession>A0AAD9NJ07</accession>
<proteinExistence type="predicted"/>
<name>A0AAD9NJ07_9ANNE</name>
<evidence type="ECO:0000313" key="2">
    <source>
        <dbReference type="Proteomes" id="UP001208570"/>
    </source>
</evidence>
<comment type="caution">
    <text evidence="1">The sequence shown here is derived from an EMBL/GenBank/DDBJ whole genome shotgun (WGS) entry which is preliminary data.</text>
</comment>